<accession>A0A6J6JI16</accession>
<dbReference type="PANTHER" id="PTHR11533:SF174">
    <property type="entry name" value="PUROMYCIN-SENSITIVE AMINOPEPTIDASE-RELATED"/>
    <property type="match status" value="1"/>
</dbReference>
<dbReference type="NCBIfam" id="TIGR02412">
    <property type="entry name" value="pepN_strep_liv"/>
    <property type="match status" value="1"/>
</dbReference>
<evidence type="ECO:0000256" key="4">
    <source>
        <dbReference type="ARBA" id="ARBA00022670"/>
    </source>
</evidence>
<dbReference type="Pfam" id="PF11838">
    <property type="entry name" value="ERAP1_C"/>
    <property type="match status" value="1"/>
</dbReference>
<reference evidence="12" key="1">
    <citation type="submission" date="2020-05" db="EMBL/GenBank/DDBJ databases">
        <authorList>
            <person name="Chiriac C."/>
            <person name="Salcher M."/>
            <person name="Ghai R."/>
            <person name="Kavagutti S V."/>
        </authorList>
    </citation>
    <scope>NUCLEOTIDE SEQUENCE</scope>
</reference>
<gene>
    <name evidence="12" type="ORF">UFOPK2131_00619</name>
</gene>
<dbReference type="Gene3D" id="1.10.390.10">
    <property type="entry name" value="Neutral Protease Domain 2"/>
    <property type="match status" value="1"/>
</dbReference>
<dbReference type="PRINTS" id="PR00756">
    <property type="entry name" value="ALADIPTASE"/>
</dbReference>
<dbReference type="InterPro" id="IPR001930">
    <property type="entry name" value="Peptidase_M1"/>
</dbReference>
<organism evidence="12">
    <name type="scientific">freshwater metagenome</name>
    <dbReference type="NCBI Taxonomy" id="449393"/>
    <lineage>
        <taxon>unclassified sequences</taxon>
        <taxon>metagenomes</taxon>
        <taxon>ecological metagenomes</taxon>
    </lineage>
</organism>
<feature type="domain" description="ERAP1-like C-terminal" evidence="10">
    <location>
        <begin position="526"/>
        <end position="838"/>
    </location>
</feature>
<dbReference type="GO" id="GO:0006508">
    <property type="term" value="P:proteolysis"/>
    <property type="evidence" value="ECO:0007669"/>
    <property type="project" value="UniProtKB-KW"/>
</dbReference>
<dbReference type="GO" id="GO:0016020">
    <property type="term" value="C:membrane"/>
    <property type="evidence" value="ECO:0007669"/>
    <property type="project" value="TreeGrafter"/>
</dbReference>
<name>A0A6J6JI16_9ZZZZ</name>
<dbReference type="GO" id="GO:0070006">
    <property type="term" value="F:metalloaminopeptidase activity"/>
    <property type="evidence" value="ECO:0007669"/>
    <property type="project" value="TreeGrafter"/>
</dbReference>
<keyword evidence="8" id="KW-0482">Metalloprotease</keyword>
<dbReference type="EMBL" id="CAEZVT010000062">
    <property type="protein sequence ID" value="CAB4636506.1"/>
    <property type="molecule type" value="Genomic_DNA"/>
</dbReference>
<dbReference type="FunFam" id="2.60.40.1730:FF:000010">
    <property type="entry name" value="Putative aminopeptidase N"/>
    <property type="match status" value="1"/>
</dbReference>
<evidence type="ECO:0000256" key="8">
    <source>
        <dbReference type="ARBA" id="ARBA00023049"/>
    </source>
</evidence>
<evidence type="ECO:0000256" key="5">
    <source>
        <dbReference type="ARBA" id="ARBA00022723"/>
    </source>
</evidence>
<dbReference type="GO" id="GO:0042277">
    <property type="term" value="F:peptide binding"/>
    <property type="evidence" value="ECO:0007669"/>
    <property type="project" value="TreeGrafter"/>
</dbReference>
<feature type="domain" description="Peptidase M1 membrane alanine aminopeptidase" evidence="9">
    <location>
        <begin position="230"/>
        <end position="445"/>
    </location>
</feature>
<dbReference type="InterPro" id="IPR042097">
    <property type="entry name" value="Aminopeptidase_N-like_N_sf"/>
</dbReference>
<dbReference type="SUPFAM" id="SSF63737">
    <property type="entry name" value="Leukotriene A4 hydrolase N-terminal domain"/>
    <property type="match status" value="1"/>
</dbReference>
<dbReference type="GO" id="GO:0005737">
    <property type="term" value="C:cytoplasm"/>
    <property type="evidence" value="ECO:0007669"/>
    <property type="project" value="TreeGrafter"/>
</dbReference>
<keyword evidence="5" id="KW-0479">Metal-binding</keyword>
<comment type="similarity">
    <text evidence="2">Belongs to the peptidase M1 family.</text>
</comment>
<feature type="domain" description="Aminopeptidase N-like N-terminal" evidence="11">
    <location>
        <begin position="82"/>
        <end position="189"/>
    </location>
</feature>
<evidence type="ECO:0000259" key="10">
    <source>
        <dbReference type="Pfam" id="PF11838"/>
    </source>
</evidence>
<dbReference type="GO" id="GO:0005615">
    <property type="term" value="C:extracellular space"/>
    <property type="evidence" value="ECO:0007669"/>
    <property type="project" value="TreeGrafter"/>
</dbReference>
<keyword evidence="7" id="KW-0862">Zinc</keyword>
<dbReference type="InterPro" id="IPR024571">
    <property type="entry name" value="ERAP1-like_C_dom"/>
</dbReference>
<dbReference type="InterPro" id="IPR045357">
    <property type="entry name" value="Aminopeptidase_N-like_N"/>
</dbReference>
<dbReference type="AlphaFoldDB" id="A0A6J6JI16"/>
<comment type="cofactor">
    <cofactor evidence="1">
        <name>Zn(2+)</name>
        <dbReference type="ChEBI" id="CHEBI:29105"/>
    </cofactor>
</comment>
<evidence type="ECO:0000259" key="9">
    <source>
        <dbReference type="Pfam" id="PF01433"/>
    </source>
</evidence>
<evidence type="ECO:0000256" key="7">
    <source>
        <dbReference type="ARBA" id="ARBA00022833"/>
    </source>
</evidence>
<evidence type="ECO:0000256" key="3">
    <source>
        <dbReference type="ARBA" id="ARBA00022438"/>
    </source>
</evidence>
<evidence type="ECO:0000256" key="6">
    <source>
        <dbReference type="ARBA" id="ARBA00022801"/>
    </source>
</evidence>
<dbReference type="Pfam" id="PF17900">
    <property type="entry name" value="Peptidase_M1_N"/>
    <property type="match status" value="1"/>
</dbReference>
<dbReference type="FunFam" id="1.10.390.10:FF:000004">
    <property type="entry name" value="Aminopeptidase N"/>
    <property type="match status" value="1"/>
</dbReference>
<sequence length="849" mass="94730">MPGENLTRKEAIERASIVSVESYSVEIDLTQGAELFGSTTRVRFSAKEGSSTFIDAITGAVHSVVLNGKVLQPGDVSDGIRIQLPSLEKENELVVVAQGKYTNTGEGLHRFVDPVDQEVYLYTQFEVPDSRRMFAVFEQPDLKATFSFNITAPSYWKVVSNSPTPEPHELREGVSVWNFAPTPRISSYITALVAGPYVEVNDELVSSSGKVVPLGVFCRKSLFEHLDAEYIFDKTKQGFVFFESQFGVPYPFEKYDQLFVPEFNAGAMENAGAVTFTETYVFRSKVTDATRERRVVTILHELAHMWFGDLVTMRWWNDLWLNESFAEYASTLATQEATEWHGAWATFASLEKAWAYRQDQLPSTHPIVAEINDLEDVQVNFDGITYAKGASVLKQLVAWVGQEPFMRGVSAYFKKHAYQNTELSDLLKELEAESGRELSEWSKLWLETAGVNLLRAEIEEKDGTISSFSIQQSAIADYPYLRPHRLAVGFYNEVAGKLVRTERVELDVQGAKTLVPELAGKKRPDLILLNDDDLTYAKIRLDETSWATALATLSSIEDPLARALVWGSAWDATRDGEKSGRAFIDLVLAHIANETESTTMMTCLRQLLTVANLYVAPDYRLESQLKVADGLWKLAQNAQAGSDAQLQFVKFFAQFARSDKQLTSVADLLSGKAQMDGLEIDTDLRWELLTALSVGGKVSKERIDVELEADNTANGQKAHAAAIAAMPDLKSKQEIFDKLVDTDQMSNALVNSASLAFGRVMDTAVLEPFVNQYFSKVLSIWENKSYHMAEYLLVNLFPLAIVNEALANQTEQFLKNAELASKPALKRIIVENLANVQRALSAQSTDKKS</sequence>
<dbReference type="Gene3D" id="2.60.40.1730">
    <property type="entry name" value="tricorn interacting facor f3 domain"/>
    <property type="match status" value="1"/>
</dbReference>
<proteinExistence type="inferred from homology"/>
<dbReference type="Pfam" id="PF01433">
    <property type="entry name" value="Peptidase_M1"/>
    <property type="match status" value="1"/>
</dbReference>
<dbReference type="InterPro" id="IPR027268">
    <property type="entry name" value="Peptidase_M4/M1_CTD_sf"/>
</dbReference>
<dbReference type="InterPro" id="IPR014782">
    <property type="entry name" value="Peptidase_M1_dom"/>
</dbReference>
<evidence type="ECO:0000313" key="12">
    <source>
        <dbReference type="EMBL" id="CAB4636506.1"/>
    </source>
</evidence>
<evidence type="ECO:0000259" key="11">
    <source>
        <dbReference type="Pfam" id="PF17900"/>
    </source>
</evidence>
<dbReference type="PANTHER" id="PTHR11533">
    <property type="entry name" value="PROTEASE M1 ZINC METALLOPROTEASE"/>
    <property type="match status" value="1"/>
</dbReference>
<dbReference type="InterPro" id="IPR050344">
    <property type="entry name" value="Peptidase_M1_aminopeptidases"/>
</dbReference>
<keyword evidence="6" id="KW-0378">Hydrolase</keyword>
<keyword evidence="3" id="KW-0031">Aminopeptidase</keyword>
<dbReference type="GO" id="GO:0043171">
    <property type="term" value="P:peptide catabolic process"/>
    <property type="evidence" value="ECO:0007669"/>
    <property type="project" value="TreeGrafter"/>
</dbReference>
<evidence type="ECO:0000256" key="1">
    <source>
        <dbReference type="ARBA" id="ARBA00001947"/>
    </source>
</evidence>
<dbReference type="SUPFAM" id="SSF55486">
    <property type="entry name" value="Metalloproteases ('zincins'), catalytic domain"/>
    <property type="match status" value="1"/>
</dbReference>
<dbReference type="GO" id="GO:0008270">
    <property type="term" value="F:zinc ion binding"/>
    <property type="evidence" value="ECO:0007669"/>
    <property type="project" value="InterPro"/>
</dbReference>
<dbReference type="InterPro" id="IPR012778">
    <property type="entry name" value="Pept_M1_aminopeptidase"/>
</dbReference>
<evidence type="ECO:0000256" key="2">
    <source>
        <dbReference type="ARBA" id="ARBA00010136"/>
    </source>
</evidence>
<protein>
    <submittedName>
        <fullName evidence="12">Unannotated protein</fullName>
    </submittedName>
</protein>
<keyword evidence="4" id="KW-0645">Protease</keyword>
<dbReference type="CDD" id="cd09602">
    <property type="entry name" value="M1_APN"/>
    <property type="match status" value="1"/>
</dbReference>